<keyword evidence="7" id="KW-1185">Reference proteome</keyword>
<keyword evidence="3" id="KW-0520">NAD</keyword>
<reference evidence="6 7" key="1">
    <citation type="submission" date="2019-01" db="EMBL/GenBank/DDBJ databases">
        <title>Vagococcus silagei sp. nov. isolated from brewer's grain.</title>
        <authorList>
            <person name="Guu J.-R."/>
        </authorList>
    </citation>
    <scope>NUCLEOTIDE SEQUENCE [LARGE SCALE GENOMIC DNA]</scope>
    <source>
        <strain evidence="6 7">2B-2</strain>
    </source>
</reference>
<dbReference type="AlphaFoldDB" id="A0A4S3B4A7"/>
<dbReference type="PROSITE" id="PS50305">
    <property type="entry name" value="SIRTUIN"/>
    <property type="match status" value="1"/>
</dbReference>
<dbReference type="EMBL" id="SDGV01000031">
    <property type="protein sequence ID" value="THB60246.1"/>
    <property type="molecule type" value="Genomic_DNA"/>
</dbReference>
<gene>
    <name evidence="6" type="ORF">ESZ54_11380</name>
</gene>
<organism evidence="6 7">
    <name type="scientific">Vagococcus silagei</name>
    <dbReference type="NCBI Taxonomy" id="2508885"/>
    <lineage>
        <taxon>Bacteria</taxon>
        <taxon>Bacillati</taxon>
        <taxon>Bacillota</taxon>
        <taxon>Bacilli</taxon>
        <taxon>Lactobacillales</taxon>
        <taxon>Enterococcaceae</taxon>
        <taxon>Vagococcus</taxon>
    </lineage>
</organism>
<dbReference type="PANTHER" id="PTHR11085">
    <property type="entry name" value="NAD-DEPENDENT PROTEIN DEACYLASE SIRTUIN-5, MITOCHONDRIAL-RELATED"/>
    <property type="match status" value="1"/>
</dbReference>
<dbReference type="OrthoDB" id="9800582at2"/>
<dbReference type="NCBIfam" id="NF001752">
    <property type="entry name" value="PRK00481.1-1"/>
    <property type="match status" value="1"/>
</dbReference>
<dbReference type="PANTHER" id="PTHR11085:SF4">
    <property type="entry name" value="NAD-DEPENDENT PROTEIN DEACYLASE"/>
    <property type="match status" value="1"/>
</dbReference>
<dbReference type="SUPFAM" id="SSF52467">
    <property type="entry name" value="DHS-like NAD/FAD-binding domain"/>
    <property type="match status" value="1"/>
</dbReference>
<evidence type="ECO:0000256" key="2">
    <source>
        <dbReference type="ARBA" id="ARBA00022679"/>
    </source>
</evidence>
<dbReference type="EC" id="2.3.1.286" evidence="1"/>
<comment type="caution">
    <text evidence="6">The sequence shown here is derived from an EMBL/GenBank/DDBJ whole genome shotgun (WGS) entry which is preliminary data.</text>
</comment>
<dbReference type="InterPro" id="IPR050134">
    <property type="entry name" value="NAD-dep_sirtuin_deacylases"/>
</dbReference>
<dbReference type="Gene3D" id="3.30.1600.10">
    <property type="entry name" value="SIR2/SIRT2 'Small Domain"/>
    <property type="match status" value="1"/>
</dbReference>
<comment type="caution">
    <text evidence="4">Lacks conserved residue(s) required for the propagation of feature annotation.</text>
</comment>
<keyword evidence="2" id="KW-0808">Transferase</keyword>
<dbReference type="InterPro" id="IPR026591">
    <property type="entry name" value="Sirtuin_cat_small_dom_sf"/>
</dbReference>
<evidence type="ECO:0000256" key="1">
    <source>
        <dbReference type="ARBA" id="ARBA00012928"/>
    </source>
</evidence>
<proteinExistence type="predicted"/>
<dbReference type="Pfam" id="PF02146">
    <property type="entry name" value="SIR2"/>
    <property type="match status" value="1"/>
</dbReference>
<dbReference type="GO" id="GO:0070403">
    <property type="term" value="F:NAD+ binding"/>
    <property type="evidence" value="ECO:0007669"/>
    <property type="project" value="InterPro"/>
</dbReference>
<evidence type="ECO:0000313" key="7">
    <source>
        <dbReference type="Proteomes" id="UP000310506"/>
    </source>
</evidence>
<dbReference type="InterPro" id="IPR029035">
    <property type="entry name" value="DHS-like_NAD/FAD-binding_dom"/>
</dbReference>
<evidence type="ECO:0000313" key="6">
    <source>
        <dbReference type="EMBL" id="THB60246.1"/>
    </source>
</evidence>
<dbReference type="RefSeq" id="WP_136137777.1">
    <property type="nucleotide sequence ID" value="NZ_SDGV01000031.1"/>
</dbReference>
<dbReference type="InterPro" id="IPR026590">
    <property type="entry name" value="Ssirtuin_cat_dom"/>
</dbReference>
<feature type="domain" description="Deacetylase sirtuin-type" evidence="5">
    <location>
        <begin position="1"/>
        <end position="237"/>
    </location>
</feature>
<dbReference type="GO" id="GO:0017136">
    <property type="term" value="F:histone deacetylase activity, NAD-dependent"/>
    <property type="evidence" value="ECO:0007669"/>
    <property type="project" value="TreeGrafter"/>
</dbReference>
<dbReference type="Gene3D" id="3.40.50.1220">
    <property type="entry name" value="TPP-binding domain"/>
    <property type="match status" value="1"/>
</dbReference>
<accession>A0A4S3B4A7</accession>
<evidence type="ECO:0000256" key="3">
    <source>
        <dbReference type="ARBA" id="ARBA00023027"/>
    </source>
</evidence>
<sequence>MHDTINQAVKKIKASRSLVFLTGAGVSVPSGIPDYRSLSGVYQGIAAPEYLLSHTCLKEEPDKFYAFVKKLYHPSARPNIIHEQIAALEKEKYVTVVSQNIDGLHQAAGSQNIVNFHGSLYHCYCQNCGETVPVAEYLKSDKHFCGGQIRPDIVLYEEALDEQNVSKSIQAIATADAIVVVGTSLKVYPFSGLIQYQAPNAELIVINQEPLYLNYPHLMVTEKAEVVFKKISNKENH</sequence>
<dbReference type="InterPro" id="IPR003000">
    <property type="entry name" value="Sirtuin"/>
</dbReference>
<name>A0A4S3B4A7_9ENTE</name>
<evidence type="ECO:0000259" key="5">
    <source>
        <dbReference type="PROSITE" id="PS50305"/>
    </source>
</evidence>
<dbReference type="Proteomes" id="UP000310506">
    <property type="component" value="Unassembled WGS sequence"/>
</dbReference>
<evidence type="ECO:0000256" key="4">
    <source>
        <dbReference type="PROSITE-ProRule" id="PRU00236"/>
    </source>
</evidence>
<protein>
    <recommendedName>
        <fullName evidence="1">protein acetyllysine N-acetyltransferase</fullName>
        <ecNumber evidence="1">2.3.1.286</ecNumber>
    </recommendedName>
</protein>